<sequence>MDNATSQLLRTRNTPSTHLRLHHPRPLDELTRTKHSVGLPHGSGCSSSSSSSTARGMGGGVGACMPEANSVHQAHTYGVEGTGGPTDR</sequence>
<proteinExistence type="predicted"/>
<dbReference type="EMBL" id="LSBH01000001">
    <property type="protein sequence ID" value="OAQ87163.1"/>
    <property type="molecule type" value="Genomic_DNA"/>
</dbReference>
<feature type="compositionally biased region" description="Low complexity" evidence="1">
    <location>
        <begin position="38"/>
        <end position="55"/>
    </location>
</feature>
<feature type="compositionally biased region" description="Polar residues" evidence="1">
    <location>
        <begin position="1"/>
        <end position="17"/>
    </location>
</feature>
<accession>A0A179I068</accession>
<comment type="caution">
    <text evidence="3">The sequence shown here is derived from an EMBL/GenBank/DDBJ whole genome shotgun (WGS) entry which is preliminary data.</text>
</comment>
<feature type="region of interest" description="Disordered" evidence="1">
    <location>
        <begin position="1"/>
        <end position="66"/>
    </location>
</feature>
<dbReference type="Proteomes" id="UP000078240">
    <property type="component" value="Unassembled WGS sequence"/>
</dbReference>
<protein>
    <submittedName>
        <fullName evidence="3">Uncharacterized protein</fullName>
    </submittedName>
</protein>
<name>A0A179I068_PURLI</name>
<dbReference type="AlphaFoldDB" id="A0A179I068"/>
<dbReference type="Proteomes" id="UP000078340">
    <property type="component" value="Unassembled WGS sequence"/>
</dbReference>
<gene>
    <name evidence="2" type="ORF">VFPBJ_01203</name>
    <name evidence="3" type="ORF">VFPFJ_01227</name>
</gene>
<reference evidence="3 4" key="1">
    <citation type="submission" date="2016-02" db="EMBL/GenBank/DDBJ databases">
        <title>Biosynthesis of antibiotic leucinostatins and their inhibition on Phytophthora in bio-control Purpureocillium lilacinum.</title>
        <authorList>
            <person name="Wang G."/>
            <person name="Liu Z."/>
            <person name="Lin R."/>
            <person name="Li E."/>
            <person name="Mao Z."/>
            <person name="Ling J."/>
            <person name="Yin W."/>
            <person name="Xie B."/>
        </authorList>
    </citation>
    <scope>NUCLEOTIDE SEQUENCE [LARGE SCALE GENOMIC DNA]</scope>
    <source>
        <strain evidence="2">PLBJ-1</strain>
        <strain evidence="3">PLFJ-1</strain>
    </source>
</reference>
<organism evidence="3 4">
    <name type="scientific">Purpureocillium lilacinum</name>
    <name type="common">Paecilomyces lilacinus</name>
    <dbReference type="NCBI Taxonomy" id="33203"/>
    <lineage>
        <taxon>Eukaryota</taxon>
        <taxon>Fungi</taxon>
        <taxon>Dikarya</taxon>
        <taxon>Ascomycota</taxon>
        <taxon>Pezizomycotina</taxon>
        <taxon>Sordariomycetes</taxon>
        <taxon>Hypocreomycetidae</taxon>
        <taxon>Hypocreales</taxon>
        <taxon>Ophiocordycipitaceae</taxon>
        <taxon>Purpureocillium</taxon>
    </lineage>
</organism>
<dbReference type="EMBL" id="LSBI01000001">
    <property type="protein sequence ID" value="OAQ95118.1"/>
    <property type="molecule type" value="Genomic_DNA"/>
</dbReference>
<evidence type="ECO:0000313" key="3">
    <source>
        <dbReference type="EMBL" id="OAQ95118.1"/>
    </source>
</evidence>
<evidence type="ECO:0000256" key="1">
    <source>
        <dbReference type="SAM" id="MobiDB-lite"/>
    </source>
</evidence>
<evidence type="ECO:0000313" key="4">
    <source>
        <dbReference type="Proteomes" id="UP000078340"/>
    </source>
</evidence>
<evidence type="ECO:0000313" key="2">
    <source>
        <dbReference type="EMBL" id="OAQ87163.1"/>
    </source>
</evidence>